<feature type="transmembrane region" description="Helical" evidence="1">
    <location>
        <begin position="264"/>
        <end position="289"/>
    </location>
</feature>
<organism evidence="2 3">
    <name type="scientific">Candidatus Kerfeldbacteria bacterium RIFOXYB2_FULL_38_14</name>
    <dbReference type="NCBI Taxonomy" id="1798547"/>
    <lineage>
        <taxon>Bacteria</taxon>
        <taxon>Candidatus Kerfeldiibacteriota</taxon>
    </lineage>
</organism>
<keyword evidence="1" id="KW-0472">Membrane</keyword>
<comment type="caution">
    <text evidence="2">The sequence shown here is derived from an EMBL/GenBank/DDBJ whole genome shotgun (WGS) entry which is preliminary data.</text>
</comment>
<keyword evidence="1" id="KW-1133">Transmembrane helix</keyword>
<dbReference type="AlphaFoldDB" id="A0A1G2BE46"/>
<feature type="transmembrane region" description="Helical" evidence="1">
    <location>
        <begin position="173"/>
        <end position="197"/>
    </location>
</feature>
<dbReference type="Pfam" id="PF09852">
    <property type="entry name" value="DUF2079"/>
    <property type="match status" value="1"/>
</dbReference>
<accession>A0A1G2BE46</accession>
<feature type="transmembrane region" description="Helical" evidence="1">
    <location>
        <begin position="296"/>
        <end position="315"/>
    </location>
</feature>
<feature type="transmembrane region" description="Helical" evidence="1">
    <location>
        <begin position="359"/>
        <end position="379"/>
    </location>
</feature>
<feature type="transmembrane region" description="Helical" evidence="1">
    <location>
        <begin position="209"/>
        <end position="233"/>
    </location>
</feature>
<dbReference type="InterPro" id="IPR018650">
    <property type="entry name" value="STSV1_Orf64"/>
</dbReference>
<feature type="transmembrane region" description="Helical" evidence="1">
    <location>
        <begin position="321"/>
        <end position="339"/>
    </location>
</feature>
<gene>
    <name evidence="2" type="ORF">A2319_02020</name>
</gene>
<evidence type="ECO:0008006" key="4">
    <source>
        <dbReference type="Google" id="ProtNLM"/>
    </source>
</evidence>
<evidence type="ECO:0000313" key="3">
    <source>
        <dbReference type="Proteomes" id="UP000176420"/>
    </source>
</evidence>
<dbReference type="Proteomes" id="UP000176420">
    <property type="component" value="Unassembled WGS sequence"/>
</dbReference>
<reference evidence="2 3" key="1">
    <citation type="journal article" date="2016" name="Nat. Commun.">
        <title>Thousands of microbial genomes shed light on interconnected biogeochemical processes in an aquifer system.</title>
        <authorList>
            <person name="Anantharaman K."/>
            <person name="Brown C.T."/>
            <person name="Hug L.A."/>
            <person name="Sharon I."/>
            <person name="Castelle C.J."/>
            <person name="Probst A.J."/>
            <person name="Thomas B.C."/>
            <person name="Singh A."/>
            <person name="Wilkins M.J."/>
            <person name="Karaoz U."/>
            <person name="Brodie E.L."/>
            <person name="Williams K.H."/>
            <person name="Hubbard S.S."/>
            <person name="Banfield J.F."/>
        </authorList>
    </citation>
    <scope>NUCLEOTIDE SEQUENCE [LARGE SCALE GENOMIC DNA]</scope>
</reference>
<name>A0A1G2BE46_9BACT</name>
<protein>
    <recommendedName>
        <fullName evidence="4">DUF2079 domain-containing protein</fullName>
    </recommendedName>
</protein>
<feature type="transmembrane region" description="Helical" evidence="1">
    <location>
        <begin position="12"/>
        <end position="28"/>
    </location>
</feature>
<evidence type="ECO:0000313" key="2">
    <source>
        <dbReference type="EMBL" id="OGY86520.1"/>
    </source>
</evidence>
<evidence type="ECO:0000256" key="1">
    <source>
        <dbReference type="SAM" id="Phobius"/>
    </source>
</evidence>
<sequence length="653" mass="75741">MIKISTVPKTLWLLLIFYITIVTAINIFQYTHFLYTGYDLGIFNQVLWNMIHGKFFAYSFNPYSYLVDHRAWFLLLIAPLYALWPSPLFLLFLQAVALAGGALPLYFLTKKIFKNLPLKKQQAVSYLTIIFYLLNPVVLSMNFFEFHDLALGIPFIFWLWLSLEKKHLKMAGLLSFVLLLIREELALMLMGLGILLLGQALKQKDKKQLYFGLGLIVISALWFVLMMFVGSAVSPEHTAKFFVFYAWLGNTPQAGMQFILLHPFITISHLFVSDHVLVLILLFTTFGFLPMFKPKFLLPALCPLLLYFLIDQSLLSAIFKSHYSASIIPWFFIAALYGLQKIFDWHSPRLKKINQPLLIIFLVWLTTHLILLNPGWGLIQEYKNNLWQNTQEYQRIVAQIKPQDSVLASSAFYPQLSQRENIFPTLHLFSNKEHYSQKPYSPPEKVDWIILEQKELLRYGVFLDFEERENANKRLQSIISKNNLTLVSASEDLAVFGKIQKNPADLFFSTSSSSLKNMVGDTVNNDLYWDSWEYSDKTNHQGQLALAFKKIKTDQKQDDQHLLIKWLNQDQQVLKEKNIALGFGIFPTHTWQNTTDNQIVYLNLKNPENTTYLEVYLGSLKRQKQPLLTLLSDQAMVDLTQAYQIKIPIDQKP</sequence>
<dbReference type="EMBL" id="MHKI01000018">
    <property type="protein sequence ID" value="OGY86520.1"/>
    <property type="molecule type" value="Genomic_DNA"/>
</dbReference>
<feature type="transmembrane region" description="Helical" evidence="1">
    <location>
        <begin position="88"/>
        <end position="108"/>
    </location>
</feature>
<keyword evidence="1" id="KW-0812">Transmembrane</keyword>
<feature type="transmembrane region" description="Helical" evidence="1">
    <location>
        <begin position="129"/>
        <end position="161"/>
    </location>
</feature>
<proteinExistence type="predicted"/>